<dbReference type="PANTHER" id="PTHR13043">
    <property type="entry name" value="EXOCYST COMPLEX COMPONENT SEC5"/>
    <property type="match status" value="1"/>
</dbReference>
<evidence type="ECO:0000256" key="2">
    <source>
        <dbReference type="ARBA" id="ARBA00022448"/>
    </source>
</evidence>
<comment type="caution">
    <text evidence="7">The sequence shown here is derived from an EMBL/GenBank/DDBJ whole genome shotgun (WGS) entry which is preliminary data.</text>
</comment>
<feature type="region of interest" description="Disordered" evidence="5">
    <location>
        <begin position="891"/>
        <end position="926"/>
    </location>
</feature>
<comment type="similarity">
    <text evidence="1 4">Belongs to the SEC5 family.</text>
</comment>
<feature type="region of interest" description="Disordered" evidence="5">
    <location>
        <begin position="236"/>
        <end position="268"/>
    </location>
</feature>
<dbReference type="GO" id="GO:0006893">
    <property type="term" value="P:Golgi to plasma membrane transport"/>
    <property type="evidence" value="ECO:0007669"/>
    <property type="project" value="UniProtKB-UniRule"/>
</dbReference>
<dbReference type="AlphaFoldDB" id="A0AA38PCR1"/>
<feature type="compositionally biased region" description="Basic and acidic residues" evidence="5">
    <location>
        <begin position="901"/>
        <end position="916"/>
    </location>
</feature>
<protein>
    <recommendedName>
        <fullName evidence="4">Exocyst complex component SEC5</fullName>
    </recommendedName>
</protein>
<dbReference type="InterPro" id="IPR029175">
    <property type="entry name" value="EXOC2/Sec5"/>
</dbReference>
<dbReference type="EMBL" id="MU806091">
    <property type="protein sequence ID" value="KAJ3840171.1"/>
    <property type="molecule type" value="Genomic_DNA"/>
</dbReference>
<feature type="compositionally biased region" description="Basic and acidic residues" evidence="5">
    <location>
        <begin position="241"/>
        <end position="251"/>
    </location>
</feature>
<sequence length="926" mass="102115">MPKLNFDADEATLLKAYKISSLNPAQWEDIDHDLEDSVAGALLSSNNEVDGDPLGIGSDVNLREMDMESKASVLITSKSFDPKAFLSLVHPNATYQDLASGIVHLQSSIDARSEAIRILVEDNFDRFVAVKASTDALYAEMKEGLLAPSSEYASKPLRDELKQATVKANQVFLPVLENASKADKLRTTLGVFERSKFFFNLPSFIMESIEAGRYEVAMRDYKKGKLLLDTRPGQLLPISASKDKDKDDRAGGSRPPAGPTSAEQQQQKRILDKVWANVEKAMGEMRNVLLGQLREPGRSVEEQEKTLELLTELPFPEDPAWTYFDSQHKYILEQMNKTFRIATTAVTAALEKSTLDNPGNSIADSLDTQLQQSISALEAKQPDTVIAKSAAEPVWQAILNLVKNVGEAMMGSLQNFWKISSGFIEGKFKKPTTSSSSSRRSPSQCRTMALDVVKLYISFLSQFFNLSDMAVMSSPSFPPANDTSSTMLPSNSTSFSTAYYLLKIFGEIQDCVNELNAMEISAEVSATLKGLLDSTKWRFEDVLISAWLRDASNFHHLEAWVSSPSDPSATHYLTQMELFQRHITTAAYKIAGGVDSSSLISKGTKQSPIPSAFVSKITKAFMDALYTFLGGLVKLVEDEREMAINVKGTVPVASASTPAAPNTLELLDLSDKDSRLLLVLSNLNHLAKGIFPSMITQFENAFSITLGDERQSLMSAVAELDQALFDGYSKPRAAIVTSLVRGGILDESMDWYETPQPKEIRPYMYETLMYLVGVHAHITSVAEVVLERTLNFLAEALAEEALRCFKQVKRFGMGGMLRATLEIEFMHQTLGKYVTPTAAKTLSDLYNKISQAYARRPGDENLQNHLDGVKKTLADTRRATGIEFLCFRQTKTSSTKSTAGKARDREGKEKDKDHSGSRTAGAGKAS</sequence>
<comment type="function">
    <text evidence="4">Component of the exocyst complex involved in the docking of exocytic vesicles with fusion sites on the plasma membrane.</text>
</comment>
<evidence type="ECO:0000259" key="6">
    <source>
        <dbReference type="Pfam" id="PF15469"/>
    </source>
</evidence>
<keyword evidence="2 4" id="KW-0813">Transport</keyword>
<dbReference type="Proteomes" id="UP001163846">
    <property type="component" value="Unassembled WGS sequence"/>
</dbReference>
<gene>
    <name evidence="7" type="ORF">F5878DRAFT_82389</name>
</gene>
<dbReference type="PANTHER" id="PTHR13043:SF1">
    <property type="entry name" value="EXOCYST COMPLEX COMPONENT 2"/>
    <property type="match status" value="1"/>
</dbReference>
<dbReference type="GO" id="GO:0006887">
    <property type="term" value="P:exocytosis"/>
    <property type="evidence" value="ECO:0007669"/>
    <property type="project" value="UniProtKB-KW"/>
</dbReference>
<evidence type="ECO:0000256" key="5">
    <source>
        <dbReference type="SAM" id="MobiDB-lite"/>
    </source>
</evidence>
<evidence type="ECO:0000256" key="1">
    <source>
        <dbReference type="ARBA" id="ARBA00010578"/>
    </source>
</evidence>
<proteinExistence type="inferred from homology"/>
<evidence type="ECO:0000256" key="3">
    <source>
        <dbReference type="ARBA" id="ARBA00022483"/>
    </source>
</evidence>
<evidence type="ECO:0000313" key="8">
    <source>
        <dbReference type="Proteomes" id="UP001163846"/>
    </source>
</evidence>
<keyword evidence="8" id="KW-1185">Reference proteome</keyword>
<evidence type="ECO:0000313" key="7">
    <source>
        <dbReference type="EMBL" id="KAJ3840171.1"/>
    </source>
</evidence>
<dbReference type="GO" id="GO:0015031">
    <property type="term" value="P:protein transport"/>
    <property type="evidence" value="ECO:0007669"/>
    <property type="project" value="UniProtKB-KW"/>
</dbReference>
<accession>A0AA38PCR1</accession>
<keyword evidence="3 4" id="KW-0268">Exocytosis</keyword>
<organism evidence="7 8">
    <name type="scientific">Lentinula raphanica</name>
    <dbReference type="NCBI Taxonomy" id="153919"/>
    <lineage>
        <taxon>Eukaryota</taxon>
        <taxon>Fungi</taxon>
        <taxon>Dikarya</taxon>
        <taxon>Basidiomycota</taxon>
        <taxon>Agaricomycotina</taxon>
        <taxon>Agaricomycetes</taxon>
        <taxon>Agaricomycetidae</taxon>
        <taxon>Agaricales</taxon>
        <taxon>Marasmiineae</taxon>
        <taxon>Omphalotaceae</taxon>
        <taxon>Lentinula</taxon>
    </lineage>
</organism>
<feature type="domain" description="Exocyst complex component EXOC2/Sec5 N-terminal" evidence="6">
    <location>
        <begin position="52"/>
        <end position="887"/>
    </location>
</feature>
<name>A0AA38PCR1_9AGAR</name>
<keyword evidence="4" id="KW-0653">Protein transport</keyword>
<dbReference type="GO" id="GO:0000145">
    <property type="term" value="C:exocyst"/>
    <property type="evidence" value="ECO:0007669"/>
    <property type="project" value="UniProtKB-UniRule"/>
</dbReference>
<reference evidence="7" key="1">
    <citation type="submission" date="2022-08" db="EMBL/GenBank/DDBJ databases">
        <authorList>
            <consortium name="DOE Joint Genome Institute"/>
            <person name="Min B."/>
            <person name="Riley R."/>
            <person name="Sierra-Patev S."/>
            <person name="Naranjo-Ortiz M."/>
            <person name="Looney B."/>
            <person name="Konkel Z."/>
            <person name="Slot J.C."/>
            <person name="Sakamoto Y."/>
            <person name="Steenwyk J.L."/>
            <person name="Rokas A."/>
            <person name="Carro J."/>
            <person name="Camarero S."/>
            <person name="Ferreira P."/>
            <person name="Molpeceres G."/>
            <person name="Ruiz-Duenas F.J."/>
            <person name="Serrano A."/>
            <person name="Henrissat B."/>
            <person name="Drula E."/>
            <person name="Hughes K.W."/>
            <person name="Mata J.L."/>
            <person name="Ishikawa N.K."/>
            <person name="Vargas-Isla R."/>
            <person name="Ushijima S."/>
            <person name="Smith C.A."/>
            <person name="Ahrendt S."/>
            <person name="Andreopoulos W."/>
            <person name="He G."/>
            <person name="Labutti K."/>
            <person name="Lipzen A."/>
            <person name="Ng V."/>
            <person name="Sandor L."/>
            <person name="Barry K."/>
            <person name="Martinez A.T."/>
            <person name="Xiao Y."/>
            <person name="Gibbons J.G."/>
            <person name="Terashima K."/>
            <person name="Hibbett D.S."/>
            <person name="Grigoriev I.V."/>
        </authorList>
    </citation>
    <scope>NUCLEOTIDE SEQUENCE</scope>
    <source>
        <strain evidence="7">TFB9207</strain>
    </source>
</reference>
<dbReference type="Pfam" id="PF15469">
    <property type="entry name" value="Sec5"/>
    <property type="match status" value="1"/>
</dbReference>
<comment type="subunit">
    <text evidence="4">Component of the exocyst complex.</text>
</comment>
<dbReference type="InterPro" id="IPR039481">
    <property type="entry name" value="EXOC2/Sec5_N_dom"/>
</dbReference>
<evidence type="ECO:0000256" key="4">
    <source>
        <dbReference type="RuleBase" id="RU365069"/>
    </source>
</evidence>